<reference evidence="1 2" key="1">
    <citation type="submission" date="2016-08" db="EMBL/GenBank/DDBJ databases">
        <title>A Parts List for Fungal Cellulosomes Revealed by Comparative Genomics.</title>
        <authorList>
            <consortium name="DOE Joint Genome Institute"/>
            <person name="Haitjema C.H."/>
            <person name="Gilmore S.P."/>
            <person name="Henske J.K."/>
            <person name="Solomon K.V."/>
            <person name="De Groot R."/>
            <person name="Kuo A."/>
            <person name="Mondo S.J."/>
            <person name="Salamov A.A."/>
            <person name="Labutti K."/>
            <person name="Zhao Z."/>
            <person name="Chiniquy J."/>
            <person name="Barry K."/>
            <person name="Brewer H.M."/>
            <person name="Purvine S.O."/>
            <person name="Wright A.T."/>
            <person name="Boxma B."/>
            <person name="Van Alen T."/>
            <person name="Hackstein J.H."/>
            <person name="Baker S.E."/>
            <person name="Grigoriev I.V."/>
            <person name="O'Malley M.A."/>
        </authorList>
    </citation>
    <scope>NUCLEOTIDE SEQUENCE [LARGE SCALE GENOMIC DNA]</scope>
    <source>
        <strain evidence="1 2">G1</strain>
    </source>
</reference>
<dbReference type="STRING" id="1754190.A0A1Y2BZT9"/>
<keyword evidence="2" id="KW-1185">Reference proteome</keyword>
<dbReference type="EMBL" id="MCOG01000128">
    <property type="protein sequence ID" value="ORY40302.1"/>
    <property type="molecule type" value="Genomic_DNA"/>
</dbReference>
<gene>
    <name evidence="1" type="ORF">LY90DRAFT_672214</name>
</gene>
<accession>A0A1Y2BZT9</accession>
<dbReference type="Proteomes" id="UP000193920">
    <property type="component" value="Unassembled WGS sequence"/>
</dbReference>
<sequence length="118" mass="14423">MFSGNNNNCTDNIIYKEEELLEEKKFVLKYSERNYEIKIQLVKINDVHYIRITAQEEKVIINYIYLTEMNEDDFIKQNNKILKLYDNIQEIFVNKLETENKNLNFKNNIKNDFRIYKI</sequence>
<organism evidence="1 2">
    <name type="scientific">Neocallimastix californiae</name>
    <dbReference type="NCBI Taxonomy" id="1754190"/>
    <lineage>
        <taxon>Eukaryota</taxon>
        <taxon>Fungi</taxon>
        <taxon>Fungi incertae sedis</taxon>
        <taxon>Chytridiomycota</taxon>
        <taxon>Chytridiomycota incertae sedis</taxon>
        <taxon>Neocallimastigomycetes</taxon>
        <taxon>Neocallimastigales</taxon>
        <taxon>Neocallimastigaceae</taxon>
        <taxon>Neocallimastix</taxon>
    </lineage>
</organism>
<proteinExistence type="predicted"/>
<evidence type="ECO:0000313" key="1">
    <source>
        <dbReference type="EMBL" id="ORY40302.1"/>
    </source>
</evidence>
<protein>
    <submittedName>
        <fullName evidence="1">Uncharacterized protein</fullName>
    </submittedName>
</protein>
<evidence type="ECO:0000313" key="2">
    <source>
        <dbReference type="Proteomes" id="UP000193920"/>
    </source>
</evidence>
<name>A0A1Y2BZT9_9FUNG</name>
<comment type="caution">
    <text evidence="1">The sequence shown here is derived from an EMBL/GenBank/DDBJ whole genome shotgun (WGS) entry which is preliminary data.</text>
</comment>
<dbReference type="AlphaFoldDB" id="A0A1Y2BZT9"/>